<dbReference type="InterPro" id="IPR001898">
    <property type="entry name" value="SLC13A/DASS"/>
</dbReference>
<protein>
    <recommendedName>
        <fullName evidence="3">Sodium-dependent dicarboxylate transporter SdcS</fullName>
    </recommendedName>
    <alternativeName>
        <fullName evidence="7">Na(+)/dicarboxylate symporter</fullName>
    </alternativeName>
</protein>
<reference evidence="10" key="1">
    <citation type="journal article" date="2021" name="PeerJ">
        <title>Extensive microbial diversity within the chicken gut microbiome revealed by metagenomics and culture.</title>
        <authorList>
            <person name="Gilroy R."/>
            <person name="Ravi A."/>
            <person name="Getino M."/>
            <person name="Pursley I."/>
            <person name="Horton D.L."/>
            <person name="Alikhan N.F."/>
            <person name="Baker D."/>
            <person name="Gharbi K."/>
            <person name="Hall N."/>
            <person name="Watson M."/>
            <person name="Adriaenssens E.M."/>
            <person name="Foster-Nyarko E."/>
            <person name="Jarju S."/>
            <person name="Secka A."/>
            <person name="Antonio M."/>
            <person name="Oren A."/>
            <person name="Chaudhuri R.R."/>
            <person name="La Ragione R."/>
            <person name="Hildebrand F."/>
            <person name="Pallen M.J."/>
        </authorList>
    </citation>
    <scope>NUCLEOTIDE SEQUENCE</scope>
    <source>
        <strain evidence="10">ChiGjej4B4-7305</strain>
    </source>
</reference>
<reference evidence="10" key="2">
    <citation type="submission" date="2021-04" db="EMBL/GenBank/DDBJ databases">
        <authorList>
            <person name="Gilroy R."/>
        </authorList>
    </citation>
    <scope>NUCLEOTIDE SEQUENCE</scope>
    <source>
        <strain evidence="10">ChiGjej4B4-7305</strain>
    </source>
</reference>
<evidence type="ECO:0000256" key="2">
    <source>
        <dbReference type="ARBA" id="ARBA00006772"/>
    </source>
</evidence>
<feature type="transmembrane region" description="Helical" evidence="9">
    <location>
        <begin position="397"/>
        <end position="415"/>
    </location>
</feature>
<accession>A0A9D2EI23</accession>
<evidence type="ECO:0000256" key="1">
    <source>
        <dbReference type="ARBA" id="ARBA00004141"/>
    </source>
</evidence>
<proteinExistence type="inferred from homology"/>
<keyword evidence="6 9" id="KW-0472">Membrane</keyword>
<feature type="transmembrane region" description="Helical" evidence="9">
    <location>
        <begin position="292"/>
        <end position="310"/>
    </location>
</feature>
<feature type="transmembrane region" description="Helical" evidence="9">
    <location>
        <begin position="486"/>
        <end position="507"/>
    </location>
</feature>
<keyword evidence="5 9" id="KW-1133">Transmembrane helix</keyword>
<dbReference type="PANTHER" id="PTHR10283">
    <property type="entry name" value="SOLUTE CARRIER FAMILY 13 MEMBER"/>
    <property type="match status" value="1"/>
</dbReference>
<sequence>MPSNESAKTVTGTETQNQGDPHEGTSMLRERIGLILGPVLAVAVFLILPDSLSTAGAATAAIAILMAIWWMTEAIPIPATALLPLVLFPLFGVATIEDVAAPYANDIIFLFMGGFVLALAMQRWELHRRIALRIVSAVGTSPTRLVAGFMLATAFITMWVSNTATAVMMLPIGLSVLTLTNEQSEGKGDSNFATALMLGIAYASSIGSVATLIGTPPNALMAGYLSADHGISIGFGEWMLVGVPLAAVFLVLAWIVLTKVVFRPKIKQIAGGKELIRTELHKLGSMSRGEKIVAVVFVLAALSWVFIPFLADTESIGGALPWLANISDAGIAMAVAVVLFLIPVEPKRGIAVIDWDSAAKLPWGILLLFGGGLSLSAMFTATGLSEWIGDQVGFLDAVPTWVLVAAVAAVVLLLTELTSNTATAATFLPIMGGVAVGLDLSVMTLVIPTALAATFAFMLPVATPPNAIAFGSGYVKIGQMVRGGGLLNVIGLVLTMIALYTLAPLVFNVTL</sequence>
<comment type="subcellular location">
    <subcellularLocation>
        <location evidence="1">Membrane</location>
        <topology evidence="1">Multi-pass membrane protein</topology>
    </subcellularLocation>
</comment>
<dbReference type="GO" id="GO:0008514">
    <property type="term" value="F:organic anion transmembrane transporter activity"/>
    <property type="evidence" value="ECO:0007669"/>
    <property type="project" value="UniProtKB-ARBA"/>
</dbReference>
<comment type="caution">
    <text evidence="10">The sequence shown here is derived from an EMBL/GenBank/DDBJ whole genome shotgun (WGS) entry which is preliminary data.</text>
</comment>
<dbReference type="Pfam" id="PF00939">
    <property type="entry name" value="Na_sulph_symp"/>
    <property type="match status" value="1"/>
</dbReference>
<feature type="transmembrane region" description="Helical" evidence="9">
    <location>
        <begin position="102"/>
        <end position="120"/>
    </location>
</feature>
<feature type="compositionally biased region" description="Polar residues" evidence="8">
    <location>
        <begin position="1"/>
        <end position="19"/>
    </location>
</feature>
<organism evidence="10 11">
    <name type="scientific">Candidatus Ruania gallistercoris</name>
    <dbReference type="NCBI Taxonomy" id="2838746"/>
    <lineage>
        <taxon>Bacteria</taxon>
        <taxon>Bacillati</taxon>
        <taxon>Actinomycetota</taxon>
        <taxon>Actinomycetes</taxon>
        <taxon>Micrococcales</taxon>
        <taxon>Ruaniaceae</taxon>
        <taxon>Ruania</taxon>
    </lineage>
</organism>
<feature type="transmembrane region" description="Helical" evidence="9">
    <location>
        <begin position="192"/>
        <end position="215"/>
    </location>
</feature>
<evidence type="ECO:0000256" key="5">
    <source>
        <dbReference type="ARBA" id="ARBA00022989"/>
    </source>
</evidence>
<evidence type="ECO:0000313" key="11">
    <source>
        <dbReference type="Proteomes" id="UP000824037"/>
    </source>
</evidence>
<dbReference type="GO" id="GO:0005886">
    <property type="term" value="C:plasma membrane"/>
    <property type="evidence" value="ECO:0007669"/>
    <property type="project" value="TreeGrafter"/>
</dbReference>
<comment type="similarity">
    <text evidence="2">Belongs to the SLC13A/DASS transporter (TC 2.A.47) family. NADC subfamily.</text>
</comment>
<feature type="transmembrane region" description="Helical" evidence="9">
    <location>
        <begin position="32"/>
        <end position="48"/>
    </location>
</feature>
<evidence type="ECO:0000256" key="7">
    <source>
        <dbReference type="ARBA" id="ARBA00031174"/>
    </source>
</evidence>
<feature type="transmembrane region" description="Helical" evidence="9">
    <location>
        <begin position="427"/>
        <end position="447"/>
    </location>
</feature>
<evidence type="ECO:0000256" key="9">
    <source>
        <dbReference type="SAM" id="Phobius"/>
    </source>
</evidence>
<feature type="transmembrane region" description="Helical" evidence="9">
    <location>
        <begin position="363"/>
        <end position="385"/>
    </location>
</feature>
<gene>
    <name evidence="10" type="ORF">H9815_17820</name>
</gene>
<evidence type="ECO:0000256" key="8">
    <source>
        <dbReference type="SAM" id="MobiDB-lite"/>
    </source>
</evidence>
<evidence type="ECO:0000313" key="10">
    <source>
        <dbReference type="EMBL" id="HIZ37637.1"/>
    </source>
</evidence>
<evidence type="ECO:0000256" key="3">
    <source>
        <dbReference type="ARBA" id="ARBA00020150"/>
    </source>
</evidence>
<dbReference type="AlphaFoldDB" id="A0A9D2EI23"/>
<dbReference type="GO" id="GO:1905039">
    <property type="term" value="P:carboxylic acid transmembrane transport"/>
    <property type="evidence" value="ECO:0007669"/>
    <property type="project" value="UniProtKB-ARBA"/>
</dbReference>
<name>A0A9D2EI23_9MICO</name>
<feature type="region of interest" description="Disordered" evidence="8">
    <location>
        <begin position="1"/>
        <end position="23"/>
    </location>
</feature>
<feature type="transmembrane region" description="Helical" evidence="9">
    <location>
        <begin position="322"/>
        <end position="342"/>
    </location>
</feature>
<feature type="transmembrane region" description="Helical" evidence="9">
    <location>
        <begin position="132"/>
        <end position="156"/>
    </location>
</feature>
<feature type="transmembrane region" description="Helical" evidence="9">
    <location>
        <begin position="453"/>
        <end position="474"/>
    </location>
</feature>
<dbReference type="PANTHER" id="PTHR10283:SF82">
    <property type="entry name" value="SOLUTE CARRIER FAMILY 13 MEMBER 2"/>
    <property type="match status" value="1"/>
</dbReference>
<evidence type="ECO:0000256" key="6">
    <source>
        <dbReference type="ARBA" id="ARBA00023136"/>
    </source>
</evidence>
<evidence type="ECO:0000256" key="4">
    <source>
        <dbReference type="ARBA" id="ARBA00022692"/>
    </source>
</evidence>
<keyword evidence="4 9" id="KW-0812">Transmembrane</keyword>
<dbReference type="Proteomes" id="UP000824037">
    <property type="component" value="Unassembled WGS sequence"/>
</dbReference>
<feature type="transmembrane region" description="Helical" evidence="9">
    <location>
        <begin position="162"/>
        <end position="180"/>
    </location>
</feature>
<dbReference type="NCBIfam" id="TIGR00785">
    <property type="entry name" value="dass"/>
    <property type="match status" value="1"/>
</dbReference>
<dbReference type="EMBL" id="DXBY01000306">
    <property type="protein sequence ID" value="HIZ37637.1"/>
    <property type="molecule type" value="Genomic_DNA"/>
</dbReference>
<feature type="transmembrane region" description="Helical" evidence="9">
    <location>
        <begin position="235"/>
        <end position="257"/>
    </location>
</feature>